<keyword evidence="2 6" id="KW-0812">Transmembrane</keyword>
<dbReference type="GO" id="GO:0009506">
    <property type="term" value="C:plasmodesma"/>
    <property type="evidence" value="ECO:0007669"/>
    <property type="project" value="TreeGrafter"/>
</dbReference>
<dbReference type="InterPro" id="IPR044839">
    <property type="entry name" value="NDR1-like"/>
</dbReference>
<evidence type="ECO:0000256" key="3">
    <source>
        <dbReference type="ARBA" id="ARBA00022989"/>
    </source>
</evidence>
<dbReference type="GO" id="GO:0098542">
    <property type="term" value="P:defense response to other organism"/>
    <property type="evidence" value="ECO:0007669"/>
    <property type="project" value="InterPro"/>
</dbReference>
<keyword evidence="4 6" id="KW-0472">Membrane</keyword>
<gene>
    <name evidence="8" type="ORF">SLEP1_g29630</name>
</gene>
<dbReference type="InterPro" id="IPR004864">
    <property type="entry name" value="LEA_2"/>
</dbReference>
<evidence type="ECO:0000256" key="4">
    <source>
        <dbReference type="ARBA" id="ARBA00023136"/>
    </source>
</evidence>
<comment type="subcellular location">
    <subcellularLocation>
        <location evidence="1">Membrane</location>
        <topology evidence="1">Single-pass membrane protein</topology>
    </subcellularLocation>
</comment>
<dbReference type="GO" id="GO:0005886">
    <property type="term" value="C:plasma membrane"/>
    <property type="evidence" value="ECO:0007669"/>
    <property type="project" value="TreeGrafter"/>
</dbReference>
<evidence type="ECO:0000259" key="7">
    <source>
        <dbReference type="Pfam" id="PF03168"/>
    </source>
</evidence>
<comment type="caution">
    <text evidence="8">The sequence shown here is derived from an EMBL/GenBank/DDBJ whole genome shotgun (WGS) entry which is preliminary data.</text>
</comment>
<organism evidence="8 9">
    <name type="scientific">Rubroshorea leprosula</name>
    <dbReference type="NCBI Taxonomy" id="152421"/>
    <lineage>
        <taxon>Eukaryota</taxon>
        <taxon>Viridiplantae</taxon>
        <taxon>Streptophyta</taxon>
        <taxon>Embryophyta</taxon>
        <taxon>Tracheophyta</taxon>
        <taxon>Spermatophyta</taxon>
        <taxon>Magnoliopsida</taxon>
        <taxon>eudicotyledons</taxon>
        <taxon>Gunneridae</taxon>
        <taxon>Pentapetalae</taxon>
        <taxon>rosids</taxon>
        <taxon>malvids</taxon>
        <taxon>Malvales</taxon>
        <taxon>Dipterocarpaceae</taxon>
        <taxon>Rubroshorea</taxon>
    </lineage>
</organism>
<evidence type="ECO:0000313" key="9">
    <source>
        <dbReference type="Proteomes" id="UP001054252"/>
    </source>
</evidence>
<feature type="transmembrane region" description="Helical" evidence="6">
    <location>
        <begin position="51"/>
        <end position="74"/>
    </location>
</feature>
<dbReference type="Proteomes" id="UP001054252">
    <property type="component" value="Unassembled WGS sequence"/>
</dbReference>
<dbReference type="PANTHER" id="PTHR31415:SF3">
    <property type="entry name" value="LATE EMBRYOGENESIS ABUNDANT (LEA) HYDROXYPROLINE-RICH GLYCOPROTEIN FAMILY"/>
    <property type="match status" value="1"/>
</dbReference>
<protein>
    <recommendedName>
        <fullName evidence="7">Late embryogenesis abundant protein LEA-2 subgroup domain-containing protein</fullName>
    </recommendedName>
</protein>
<keyword evidence="3 6" id="KW-1133">Transmembrane helix</keyword>
<keyword evidence="9" id="KW-1185">Reference proteome</keyword>
<dbReference type="EMBL" id="BPVZ01000052">
    <property type="protein sequence ID" value="GKV19354.1"/>
    <property type="molecule type" value="Genomic_DNA"/>
</dbReference>
<proteinExistence type="predicted"/>
<reference evidence="8 9" key="1">
    <citation type="journal article" date="2021" name="Commun. Biol.">
        <title>The genome of Shorea leprosula (Dipterocarpaceae) highlights the ecological relevance of drought in aseasonal tropical rainforests.</title>
        <authorList>
            <person name="Ng K.K.S."/>
            <person name="Kobayashi M.J."/>
            <person name="Fawcett J.A."/>
            <person name="Hatakeyama M."/>
            <person name="Paape T."/>
            <person name="Ng C.H."/>
            <person name="Ang C.C."/>
            <person name="Tnah L.H."/>
            <person name="Lee C.T."/>
            <person name="Nishiyama T."/>
            <person name="Sese J."/>
            <person name="O'Brien M.J."/>
            <person name="Copetti D."/>
            <person name="Mohd Noor M.I."/>
            <person name="Ong R.C."/>
            <person name="Putra M."/>
            <person name="Sireger I.Z."/>
            <person name="Indrioko S."/>
            <person name="Kosugi Y."/>
            <person name="Izuno A."/>
            <person name="Isagi Y."/>
            <person name="Lee S.L."/>
            <person name="Shimizu K.K."/>
        </authorList>
    </citation>
    <scope>NUCLEOTIDE SEQUENCE [LARGE SCALE GENOMIC DNA]</scope>
    <source>
        <strain evidence="8">214</strain>
    </source>
</reference>
<evidence type="ECO:0000256" key="2">
    <source>
        <dbReference type="ARBA" id="ARBA00022692"/>
    </source>
</evidence>
<evidence type="ECO:0000256" key="6">
    <source>
        <dbReference type="SAM" id="Phobius"/>
    </source>
</evidence>
<feature type="region of interest" description="Disordered" evidence="5">
    <location>
        <begin position="1"/>
        <end position="32"/>
    </location>
</feature>
<dbReference type="AlphaFoldDB" id="A0AAV5JXJ1"/>
<dbReference type="PANTHER" id="PTHR31415">
    <property type="entry name" value="OS05G0367900 PROTEIN"/>
    <property type="match status" value="1"/>
</dbReference>
<sequence>MSNPQEKMYTLPERTLPLHSTSEHKPPKRHQSARYYAHRVRESLTTRVSKIICGIFLSFLLLFAIIAFILWLSLSPHRPRFFVQEFSIPGLVQPNGFENAEITFNVTVRNSNQHIGIYYMDSMVGTVYYRDQSIGSITLSGPFYQSPKTTKVVDGVLGGATLNVNNARWTEFLNDRQQGTIVFRLGITSAIKFRVSTWDSKRHKIHVDCEVSVGPDGLLLASSINKRCGLYFT</sequence>
<name>A0AAV5JXJ1_9ROSI</name>
<evidence type="ECO:0000256" key="5">
    <source>
        <dbReference type="SAM" id="MobiDB-lite"/>
    </source>
</evidence>
<dbReference type="Pfam" id="PF03168">
    <property type="entry name" value="LEA_2"/>
    <property type="match status" value="1"/>
</dbReference>
<evidence type="ECO:0000313" key="8">
    <source>
        <dbReference type="EMBL" id="GKV19354.1"/>
    </source>
</evidence>
<accession>A0AAV5JXJ1</accession>
<feature type="domain" description="Late embryogenesis abundant protein LEA-2 subgroup" evidence="7">
    <location>
        <begin position="106"/>
        <end position="210"/>
    </location>
</feature>
<evidence type="ECO:0000256" key="1">
    <source>
        <dbReference type="ARBA" id="ARBA00004167"/>
    </source>
</evidence>